<feature type="transmembrane region" description="Helical" evidence="1">
    <location>
        <begin position="6"/>
        <end position="26"/>
    </location>
</feature>
<keyword evidence="4" id="KW-1185">Reference proteome</keyword>
<reference evidence="2" key="1">
    <citation type="submission" date="2020-06" db="EMBL/GenBank/DDBJ databases">
        <title>Whole Genome Sequence of Bradyrhizobium sp. Strain 1S1.</title>
        <authorList>
            <person name="Bromfield E.S.P."/>
            <person name="Cloutier S."/>
        </authorList>
    </citation>
    <scope>NUCLEOTIDE SEQUENCE [LARGE SCALE GENOMIC DNA]</scope>
    <source>
        <strain evidence="2">1S1</strain>
    </source>
</reference>
<organism evidence="2">
    <name type="scientific">Bradyrhizobium septentrionale</name>
    <dbReference type="NCBI Taxonomy" id="1404411"/>
    <lineage>
        <taxon>Bacteria</taxon>
        <taxon>Pseudomonadati</taxon>
        <taxon>Pseudomonadota</taxon>
        <taxon>Alphaproteobacteria</taxon>
        <taxon>Hyphomicrobiales</taxon>
        <taxon>Nitrobacteraceae</taxon>
        <taxon>Bradyrhizobium</taxon>
    </lineage>
</organism>
<evidence type="ECO:0000313" key="3">
    <source>
        <dbReference type="EMBL" id="WXC76403.1"/>
    </source>
</evidence>
<dbReference type="RefSeq" id="WP_166204956.1">
    <property type="nucleotide sequence ID" value="NZ_CP088285.1"/>
</dbReference>
<evidence type="ECO:0000313" key="2">
    <source>
        <dbReference type="EMBL" id="NVI45494.1"/>
    </source>
</evidence>
<evidence type="ECO:0000256" key="1">
    <source>
        <dbReference type="SAM" id="Phobius"/>
    </source>
</evidence>
<dbReference type="AlphaFoldDB" id="A0A974A2P4"/>
<dbReference type="EMBL" id="JAAOLE020000001">
    <property type="protein sequence ID" value="NVI45494.1"/>
    <property type="molecule type" value="Genomic_DNA"/>
</dbReference>
<reference evidence="3" key="2">
    <citation type="journal article" date="2021" name="Int. J. Syst. Evol. Microbiol.">
        <title>Bradyrhizobium septentrionale sp. nov. (sv. septentrionale) and Bradyrhizobium quebecense sp. nov. (sv. septentrionale) associated with legumes native to Canada possess rearranged symbiosis genes and numerous insertion sequences.</title>
        <authorList>
            <person name="Bromfield E.S.P."/>
            <person name="Cloutier S."/>
        </authorList>
    </citation>
    <scope>NUCLEOTIDE SEQUENCE</scope>
    <source>
        <strain evidence="3">5S5</strain>
    </source>
</reference>
<keyword evidence="1" id="KW-1133">Transmembrane helix</keyword>
<keyword evidence="1" id="KW-0812">Transmembrane</keyword>
<protein>
    <submittedName>
        <fullName evidence="2">Uncharacterized protein</fullName>
    </submittedName>
</protein>
<dbReference type="EMBL" id="CP147711">
    <property type="protein sequence ID" value="WXC76403.1"/>
    <property type="molecule type" value="Genomic_DNA"/>
</dbReference>
<name>A0A974A2P4_9BRAD</name>
<proteinExistence type="predicted"/>
<gene>
    <name evidence="2" type="ORF">HAP48_021500</name>
    <name evidence="3" type="ORF">WDK88_23110</name>
</gene>
<reference evidence="3" key="3">
    <citation type="submission" date="2024-03" db="EMBL/GenBank/DDBJ databases">
        <authorList>
            <person name="Bromfield E.S.P."/>
            <person name="Cloutier S."/>
        </authorList>
    </citation>
    <scope>NUCLEOTIDE SEQUENCE</scope>
    <source>
        <strain evidence="3">5S5</strain>
    </source>
</reference>
<dbReference type="Proteomes" id="UP001432046">
    <property type="component" value="Chromosome"/>
</dbReference>
<keyword evidence="1" id="KW-0472">Membrane</keyword>
<accession>A0A974A2P4</accession>
<evidence type="ECO:0000313" key="4">
    <source>
        <dbReference type="Proteomes" id="UP001432046"/>
    </source>
</evidence>
<sequence length="55" mass="6603">MDRSYYLLVLAVVLTLVAFGLHGSLYRRDTRKDEKLNRLIDERIERLDLKRPKKD</sequence>